<dbReference type="Proteomes" id="UP000078465">
    <property type="component" value="Chromosome"/>
</dbReference>
<reference evidence="1" key="1">
    <citation type="submission" date="2024-10" db="EMBL/GenBank/DDBJ databases">
        <title>Strain of Rhizobium-related bacteria isolated fromm roots of Vavilovia formosa.</title>
        <authorList>
            <person name="Kimeklis A."/>
            <person name="Afonin A."/>
        </authorList>
    </citation>
    <scope>NUCLEOTIDE SEQUENCE</scope>
    <source>
        <strain evidence="1">Vaf-46</strain>
    </source>
</reference>
<name>A0ACD5EUK0_9HYPH</name>
<proteinExistence type="predicted"/>
<evidence type="ECO:0000313" key="1">
    <source>
        <dbReference type="EMBL" id="XKM42862.1"/>
    </source>
</evidence>
<protein>
    <submittedName>
        <fullName evidence="1">Prolyl oligopeptidase family serine peptidase</fullName>
    </submittedName>
</protein>
<organism evidence="1 2">
    <name type="scientific">Rhizobium ruizarguesonis</name>
    <dbReference type="NCBI Taxonomy" id="2081791"/>
    <lineage>
        <taxon>Bacteria</taxon>
        <taxon>Pseudomonadati</taxon>
        <taxon>Pseudomonadota</taxon>
        <taxon>Alphaproteobacteria</taxon>
        <taxon>Hyphomicrobiales</taxon>
        <taxon>Rhizobiaceae</taxon>
        <taxon>Rhizobium/Agrobacterium group</taxon>
        <taxon>Rhizobium</taxon>
    </lineage>
</organism>
<dbReference type="EMBL" id="CP171853">
    <property type="protein sequence ID" value="XKM42862.1"/>
    <property type="molecule type" value="Genomic_DNA"/>
</dbReference>
<gene>
    <name evidence="1" type="ORF">A4U53_025250</name>
</gene>
<accession>A0ACD5EUK0</accession>
<evidence type="ECO:0000313" key="2">
    <source>
        <dbReference type="Proteomes" id="UP000078465"/>
    </source>
</evidence>
<sequence>MCPTSTEARRSDMNLHLETDDDPRTRQFIDEHNAVSDAALRTAEFERDRDAIKALIERQDRLIVPMRRGEWLFDFRQSKDNPLGIWLRLSADQEPLPDAVWEPVFDLDAFCVREGKRWNWRGAVTCPWEPTRVLLTLSDGGSDLLRLLEFDAEQKQIVEGGFDTPAARSHATWLSRDEICYFGSIDRFSATRSGWPRVGRRLKRGQRPEDATVMFEAADEDVYGFNLVIDPALSGASAAHGLIDIFVAAHEIGVASAFLIAEDGTRQRIDLPAEADFQFNHDYCLWRAKTDERVATGSLVLQRFDPASETALLGPERILFQPGEGQSIAQMMLMQEWCVFIISDRLRPRLMVLDLTRPDAEQREIALPADMQTAHFKPLHADLHLGDDTLLVVGQGFLQPPVCYRLELSDRSKEAEPVFVAAAPSYFDATDMSSELLEAVSEDGTRVAYRLVLPKQWTKGALPVLLYGYGGFDVSLSPNYSGVTGRWLEQGGAYVQAHIRGGGEFGPDWYRSAKRQGRDRAFADFVAIARDLVARGYTVPSRIACQGGSNGGLLTGVMLTRYPNDFGAVWCQVPVLDMTRFHLFSAGQAWMDEYGDPETPVDRDFMLGYSPLHNVRPATEVTYPPIYVESSANDDRVHPSHARRFAARLEEEGHRPLFHEFGSGGHGGDGNSEERAARAAMGYSFLRQTIMR</sequence>